<dbReference type="GO" id="GO:0005737">
    <property type="term" value="C:cytoplasm"/>
    <property type="evidence" value="ECO:0007669"/>
    <property type="project" value="UniProtKB-SubCell"/>
</dbReference>
<keyword evidence="11 12" id="KW-0961">Cell wall biogenesis/degradation</keyword>
<dbReference type="GO" id="GO:0009252">
    <property type="term" value="P:peptidoglycan biosynthetic process"/>
    <property type="evidence" value="ECO:0007669"/>
    <property type="project" value="UniProtKB-UniRule"/>
</dbReference>
<comment type="similarity">
    <text evidence="2 12">Belongs to the MurCDEF family. MurE subfamily.</text>
</comment>
<keyword evidence="8 12" id="KW-0133">Cell shape</keyword>
<dbReference type="Gene3D" id="3.40.1190.10">
    <property type="entry name" value="Mur-like, catalytic domain"/>
    <property type="match status" value="1"/>
</dbReference>
<dbReference type="NCBIfam" id="TIGR01085">
    <property type="entry name" value="murE"/>
    <property type="match status" value="1"/>
</dbReference>
<dbReference type="Gene3D" id="3.90.190.20">
    <property type="entry name" value="Mur ligase, C-terminal domain"/>
    <property type="match status" value="1"/>
</dbReference>
<dbReference type="NCBIfam" id="NF001124">
    <property type="entry name" value="PRK00139.1-2"/>
    <property type="match status" value="1"/>
</dbReference>
<dbReference type="InterPro" id="IPR018109">
    <property type="entry name" value="Folylpolyglutamate_synth_CS"/>
</dbReference>
<keyword evidence="3 12" id="KW-0963">Cytoplasm</keyword>
<feature type="binding site" evidence="12">
    <location>
        <begin position="153"/>
        <end position="154"/>
    </location>
    <ligand>
        <name>UDP-N-acetyl-alpha-D-muramoyl-L-alanyl-D-glutamate</name>
        <dbReference type="ChEBI" id="CHEBI:83900"/>
    </ligand>
</feature>
<proteinExistence type="inferred from homology"/>
<comment type="cofactor">
    <cofactor evidence="12">
        <name>Mg(2+)</name>
        <dbReference type="ChEBI" id="CHEBI:18420"/>
    </cofactor>
</comment>
<keyword evidence="12" id="KW-0460">Magnesium</keyword>
<feature type="binding site" evidence="12">
    <location>
        <position position="453"/>
    </location>
    <ligand>
        <name>meso-2,6-diaminopimelate</name>
        <dbReference type="ChEBI" id="CHEBI:57791"/>
    </ligand>
</feature>
<dbReference type="RefSeq" id="WP_249333145.1">
    <property type="nucleotide sequence ID" value="NZ_JACRSY010000019.1"/>
</dbReference>
<dbReference type="GO" id="GO:0005524">
    <property type="term" value="F:ATP binding"/>
    <property type="evidence" value="ECO:0007669"/>
    <property type="project" value="UniProtKB-UniRule"/>
</dbReference>
<dbReference type="InterPro" id="IPR035911">
    <property type="entry name" value="MurE/MurF_N"/>
</dbReference>
<dbReference type="PANTHER" id="PTHR23135:SF4">
    <property type="entry name" value="UDP-N-ACETYLMURAMOYL-L-ALANYL-D-GLUTAMATE--2,6-DIAMINOPIMELATE LIGASE MURE HOMOLOG, CHLOROPLASTIC"/>
    <property type="match status" value="1"/>
</dbReference>
<evidence type="ECO:0000256" key="3">
    <source>
        <dbReference type="ARBA" id="ARBA00022490"/>
    </source>
</evidence>
<comment type="function">
    <text evidence="12">Catalyzes the addition of meso-diaminopimelic acid to the nucleotide precursor UDP-N-acetylmuramoyl-L-alanyl-D-glutamate (UMAG) in the biosynthesis of bacterial cell-wall peptidoglycan.</text>
</comment>
<comment type="caution">
    <text evidence="12">Lacks conserved residue(s) required for the propagation of feature annotation.</text>
</comment>
<dbReference type="SUPFAM" id="SSF63418">
    <property type="entry name" value="MurE/MurF N-terminal domain"/>
    <property type="match status" value="1"/>
</dbReference>
<comment type="PTM">
    <text evidence="12">Carboxylation is probably crucial for Mg(2+) binding and, consequently, for the gamma-phosphate positioning of ATP.</text>
</comment>
<keyword evidence="9 12" id="KW-0573">Peptidoglycan synthesis</keyword>
<dbReference type="GO" id="GO:0008360">
    <property type="term" value="P:regulation of cell shape"/>
    <property type="evidence" value="ECO:0007669"/>
    <property type="project" value="UniProtKB-KW"/>
</dbReference>
<evidence type="ECO:0000256" key="9">
    <source>
        <dbReference type="ARBA" id="ARBA00022984"/>
    </source>
</evidence>
<feature type="binding site" evidence="12">
    <location>
        <position position="180"/>
    </location>
    <ligand>
        <name>UDP-N-acetyl-alpha-D-muramoyl-L-alanyl-D-glutamate</name>
        <dbReference type="ChEBI" id="CHEBI:83900"/>
    </ligand>
</feature>
<dbReference type="NCBIfam" id="NF001126">
    <property type="entry name" value="PRK00139.1-4"/>
    <property type="match status" value="1"/>
</dbReference>
<keyword evidence="4 12" id="KW-0436">Ligase</keyword>
<keyword evidence="5 12" id="KW-0132">Cell division</keyword>
<dbReference type="InterPro" id="IPR013221">
    <property type="entry name" value="Mur_ligase_cen"/>
</dbReference>
<dbReference type="InterPro" id="IPR036615">
    <property type="entry name" value="Mur_ligase_C_dom_sf"/>
</dbReference>
<dbReference type="GO" id="GO:0004326">
    <property type="term" value="F:tetrahydrofolylpolyglutamate synthase activity"/>
    <property type="evidence" value="ECO:0007669"/>
    <property type="project" value="InterPro"/>
</dbReference>
<accession>A0A926EFT0</accession>
<protein>
    <recommendedName>
        <fullName evidence="12">UDP-N-acetylmuramoyl-L-alanyl-D-glutamate--2,6-diaminopimelate ligase</fullName>
        <ecNumber evidence="12">6.3.2.13</ecNumber>
    </recommendedName>
    <alternativeName>
        <fullName evidence="12">Meso-A2pm-adding enzyme</fullName>
    </alternativeName>
    <alternativeName>
        <fullName evidence="12">Meso-diaminopimelate-adding enzyme</fullName>
    </alternativeName>
    <alternativeName>
        <fullName evidence="12">UDP-MurNAc-L-Ala-D-Glu:meso-diaminopimelate ligase</fullName>
    </alternativeName>
    <alternativeName>
        <fullName evidence="12">UDP-MurNAc-tripeptide synthetase</fullName>
    </alternativeName>
    <alternativeName>
        <fullName evidence="12">UDP-N-acetylmuramyl-tripeptide synthetase</fullName>
    </alternativeName>
</protein>
<dbReference type="GO" id="GO:0000287">
    <property type="term" value="F:magnesium ion binding"/>
    <property type="evidence" value="ECO:0007669"/>
    <property type="project" value="UniProtKB-UniRule"/>
</dbReference>
<organism evidence="17 18">
    <name type="scientific">Zhenhengia yiwuensis</name>
    <dbReference type="NCBI Taxonomy" id="2763666"/>
    <lineage>
        <taxon>Bacteria</taxon>
        <taxon>Bacillati</taxon>
        <taxon>Bacillota</taxon>
        <taxon>Clostridia</taxon>
        <taxon>Lachnospirales</taxon>
        <taxon>Lachnospiraceae</taxon>
        <taxon>Zhenhengia</taxon>
    </lineage>
</organism>
<dbReference type="PANTHER" id="PTHR23135">
    <property type="entry name" value="MUR LIGASE FAMILY MEMBER"/>
    <property type="match status" value="1"/>
</dbReference>
<dbReference type="EC" id="6.3.2.13" evidence="12"/>
<feature type="binding site" evidence="12">
    <location>
        <position position="30"/>
    </location>
    <ligand>
        <name>UDP-N-acetyl-alpha-D-muramoyl-L-alanyl-D-glutamate</name>
        <dbReference type="ChEBI" id="CHEBI:83900"/>
    </ligand>
</feature>
<dbReference type="InterPro" id="IPR000713">
    <property type="entry name" value="Mur_ligase_N"/>
</dbReference>
<feature type="binding site" evidence="12">
    <location>
        <position position="188"/>
    </location>
    <ligand>
        <name>UDP-N-acetyl-alpha-D-muramoyl-L-alanyl-D-glutamate</name>
        <dbReference type="ChEBI" id="CHEBI:83900"/>
    </ligand>
</feature>
<evidence type="ECO:0000256" key="2">
    <source>
        <dbReference type="ARBA" id="ARBA00005898"/>
    </source>
</evidence>
<evidence type="ECO:0000256" key="7">
    <source>
        <dbReference type="ARBA" id="ARBA00022840"/>
    </source>
</evidence>
<dbReference type="Pfam" id="PF01225">
    <property type="entry name" value="Mur_ligase"/>
    <property type="match status" value="1"/>
</dbReference>
<dbReference type="Proteomes" id="UP000655830">
    <property type="component" value="Unassembled WGS sequence"/>
</dbReference>
<gene>
    <name evidence="12" type="primary">murE</name>
    <name evidence="17" type="ORF">H8718_12265</name>
</gene>
<dbReference type="AlphaFoldDB" id="A0A926EFT0"/>
<evidence type="ECO:0000256" key="8">
    <source>
        <dbReference type="ARBA" id="ARBA00022960"/>
    </source>
</evidence>
<feature type="modified residue" description="N6-carboxylysine" evidence="12">
    <location>
        <position position="220"/>
    </location>
</feature>
<feature type="domain" description="Mur ligase central" evidence="16">
    <location>
        <begin position="109"/>
        <end position="306"/>
    </location>
</feature>
<dbReference type="InterPro" id="IPR036565">
    <property type="entry name" value="Mur-like_cat_sf"/>
</dbReference>
<evidence type="ECO:0000256" key="13">
    <source>
        <dbReference type="RuleBase" id="RU004135"/>
    </source>
</evidence>
<dbReference type="GO" id="GO:0071555">
    <property type="term" value="P:cell wall organization"/>
    <property type="evidence" value="ECO:0007669"/>
    <property type="project" value="UniProtKB-KW"/>
</dbReference>
<sequence length="483" mass="53922">MKLITLLKDINYDLICGEINQEVDSIIYDSRVKTVNGLFIAIKGFTVDGHKYIKAAIENGAKTVVVEDPVTIEEEGITVIRVNNTRIVMANLATNFYNHPSLKLDLIGITGTNGKTSITFLLGQILEAYKQKIGIIGTIENRIGTTILKSQHTTPESADLQKLLHTMCEEEVSHCLMEVSSHAFELHRVDGCDFKIGIFTNLTQDHLDFHKTMDNYAKAKAKLFKLCQIGIINHDSPYAHIMKEDATCKVMTYGIDTPSDYRASDIHITAQGVTYMLTTPEEKYQVEVPIPGKFTVYNTLAVICAAKQLGLPMDHILHALKNVKGVPGRVQSFISTKGYSVLVDYAHTPDGLENVLETIKQFAKGRIITVFGCGGDRDNTKRPIMGEVAAMYSDEVIITSDNPRSEDPLVILDQVEVGVKRHVVDYVKMEDRKEAIMHALSRANKDDVVLIAGKGHENYQILKDRIIHFDDSEIVRDFIQGEQ</sequence>
<feature type="domain" description="Mur ligase C-terminal" evidence="15">
    <location>
        <begin position="328"/>
        <end position="455"/>
    </location>
</feature>
<evidence type="ECO:0000313" key="18">
    <source>
        <dbReference type="Proteomes" id="UP000655830"/>
    </source>
</evidence>
<dbReference type="HAMAP" id="MF_00208">
    <property type="entry name" value="MurE"/>
    <property type="match status" value="1"/>
</dbReference>
<dbReference type="SUPFAM" id="SSF53623">
    <property type="entry name" value="MurD-like peptide ligases, catalytic domain"/>
    <property type="match status" value="1"/>
</dbReference>
<comment type="pathway">
    <text evidence="1 12 13">Cell wall biogenesis; peptidoglycan biosynthesis.</text>
</comment>
<dbReference type="PROSITE" id="PS01011">
    <property type="entry name" value="FOLYLPOLYGLU_SYNT_1"/>
    <property type="match status" value="1"/>
</dbReference>
<evidence type="ECO:0000313" key="17">
    <source>
        <dbReference type="EMBL" id="MBC8580301.1"/>
    </source>
</evidence>
<comment type="subcellular location">
    <subcellularLocation>
        <location evidence="12 13">Cytoplasm</location>
    </subcellularLocation>
</comment>
<evidence type="ECO:0000256" key="1">
    <source>
        <dbReference type="ARBA" id="ARBA00004752"/>
    </source>
</evidence>
<dbReference type="Pfam" id="PF08245">
    <property type="entry name" value="Mur_ligase_M"/>
    <property type="match status" value="1"/>
</dbReference>
<evidence type="ECO:0000259" key="14">
    <source>
        <dbReference type="Pfam" id="PF01225"/>
    </source>
</evidence>
<keyword evidence="7 12" id="KW-0067">ATP-binding</keyword>
<keyword evidence="6 12" id="KW-0547">Nucleotide-binding</keyword>
<dbReference type="InterPro" id="IPR005761">
    <property type="entry name" value="UDP-N-AcMur-Glu-dNH2Pim_ligase"/>
</dbReference>
<dbReference type="SUPFAM" id="SSF53244">
    <property type="entry name" value="MurD-like peptide ligases, peptide-binding domain"/>
    <property type="match status" value="1"/>
</dbReference>
<evidence type="ECO:0000256" key="11">
    <source>
        <dbReference type="ARBA" id="ARBA00023316"/>
    </source>
</evidence>
<feature type="short sequence motif" description="Meso-diaminopimelate recognition motif" evidence="12">
    <location>
        <begin position="401"/>
        <end position="404"/>
    </location>
</feature>
<feature type="binding site" evidence="12">
    <location>
        <position position="457"/>
    </location>
    <ligand>
        <name>meso-2,6-diaminopimelate</name>
        <dbReference type="ChEBI" id="CHEBI:57791"/>
    </ligand>
</feature>
<dbReference type="InterPro" id="IPR004101">
    <property type="entry name" value="Mur_ligase_C"/>
</dbReference>
<evidence type="ECO:0000256" key="6">
    <source>
        <dbReference type="ARBA" id="ARBA00022741"/>
    </source>
</evidence>
<dbReference type="Gene3D" id="3.40.1390.10">
    <property type="entry name" value="MurE/MurF, N-terminal domain"/>
    <property type="match status" value="1"/>
</dbReference>
<dbReference type="GO" id="GO:0008765">
    <property type="term" value="F:UDP-N-acetylmuramoylalanyl-D-glutamate-2,6-diaminopimelate ligase activity"/>
    <property type="evidence" value="ECO:0007669"/>
    <property type="project" value="UniProtKB-UniRule"/>
</dbReference>
<evidence type="ECO:0000259" key="16">
    <source>
        <dbReference type="Pfam" id="PF08245"/>
    </source>
</evidence>
<evidence type="ECO:0000256" key="10">
    <source>
        <dbReference type="ARBA" id="ARBA00023306"/>
    </source>
</evidence>
<evidence type="ECO:0000256" key="5">
    <source>
        <dbReference type="ARBA" id="ARBA00022618"/>
    </source>
</evidence>
<keyword evidence="18" id="KW-1185">Reference proteome</keyword>
<keyword evidence="10 12" id="KW-0131">Cell cycle</keyword>
<dbReference type="Pfam" id="PF02875">
    <property type="entry name" value="Mur_ligase_C"/>
    <property type="match status" value="1"/>
</dbReference>
<reference evidence="17" key="1">
    <citation type="submission" date="2020-08" db="EMBL/GenBank/DDBJ databases">
        <title>Genome public.</title>
        <authorList>
            <person name="Liu C."/>
            <person name="Sun Q."/>
        </authorList>
    </citation>
    <scope>NUCLEOTIDE SEQUENCE</scope>
    <source>
        <strain evidence="17">NSJ-12</strain>
    </source>
</reference>
<feature type="domain" description="Mur ligase N-terminal catalytic" evidence="14">
    <location>
        <begin position="25"/>
        <end position="97"/>
    </location>
</feature>
<name>A0A926EFT0_9FIRM</name>
<dbReference type="EMBL" id="JACRSY010000019">
    <property type="protein sequence ID" value="MBC8580301.1"/>
    <property type="molecule type" value="Genomic_DNA"/>
</dbReference>
<dbReference type="GO" id="GO:0051301">
    <property type="term" value="P:cell division"/>
    <property type="evidence" value="ECO:0007669"/>
    <property type="project" value="UniProtKB-KW"/>
</dbReference>
<evidence type="ECO:0000259" key="15">
    <source>
        <dbReference type="Pfam" id="PF02875"/>
    </source>
</evidence>
<feature type="binding site" evidence="12">
    <location>
        <position position="377"/>
    </location>
    <ligand>
        <name>meso-2,6-diaminopimelate</name>
        <dbReference type="ChEBI" id="CHEBI:57791"/>
    </ligand>
</feature>
<feature type="binding site" evidence="12">
    <location>
        <begin position="401"/>
        <end position="404"/>
    </location>
    <ligand>
        <name>meso-2,6-diaminopimelate</name>
        <dbReference type="ChEBI" id="CHEBI:57791"/>
    </ligand>
</feature>
<evidence type="ECO:0000256" key="4">
    <source>
        <dbReference type="ARBA" id="ARBA00022598"/>
    </source>
</evidence>
<comment type="catalytic activity">
    <reaction evidence="12">
        <text>UDP-N-acetyl-alpha-D-muramoyl-L-alanyl-D-glutamate + meso-2,6-diaminopimelate + ATP = UDP-N-acetyl-alpha-D-muramoyl-L-alanyl-gamma-D-glutamyl-meso-2,6-diaminopimelate + ADP + phosphate + H(+)</text>
        <dbReference type="Rhea" id="RHEA:23676"/>
        <dbReference type="ChEBI" id="CHEBI:15378"/>
        <dbReference type="ChEBI" id="CHEBI:30616"/>
        <dbReference type="ChEBI" id="CHEBI:43474"/>
        <dbReference type="ChEBI" id="CHEBI:57791"/>
        <dbReference type="ChEBI" id="CHEBI:83900"/>
        <dbReference type="ChEBI" id="CHEBI:83905"/>
        <dbReference type="ChEBI" id="CHEBI:456216"/>
        <dbReference type="EC" id="6.3.2.13"/>
    </reaction>
</comment>
<comment type="caution">
    <text evidence="17">The sequence shown here is derived from an EMBL/GenBank/DDBJ whole genome shotgun (WGS) entry which is preliminary data.</text>
</comment>
<feature type="binding site" evidence="12">
    <location>
        <begin position="111"/>
        <end position="117"/>
    </location>
    <ligand>
        <name>ATP</name>
        <dbReference type="ChEBI" id="CHEBI:30616"/>
    </ligand>
</feature>
<evidence type="ECO:0000256" key="12">
    <source>
        <dbReference type="HAMAP-Rule" id="MF_00208"/>
    </source>
</evidence>